<gene>
    <name evidence="5" type="ORF">GA0070609_5191</name>
</gene>
<dbReference type="Pfam" id="PF00392">
    <property type="entry name" value="GntR"/>
    <property type="match status" value="1"/>
</dbReference>
<dbReference type="RefSeq" id="WP_088996148.1">
    <property type="nucleotide sequence ID" value="NZ_LT607750.1"/>
</dbReference>
<dbReference type="AlphaFoldDB" id="A0A1C5JZJ7"/>
<dbReference type="InterPro" id="IPR036390">
    <property type="entry name" value="WH_DNA-bd_sf"/>
</dbReference>
<dbReference type="Gene3D" id="3.40.1410.10">
    <property type="entry name" value="Chorismate lyase-like"/>
    <property type="match status" value="1"/>
</dbReference>
<evidence type="ECO:0000256" key="2">
    <source>
        <dbReference type="ARBA" id="ARBA00023125"/>
    </source>
</evidence>
<accession>A0A1C5JZJ7</accession>
<evidence type="ECO:0000256" key="1">
    <source>
        <dbReference type="ARBA" id="ARBA00023015"/>
    </source>
</evidence>
<dbReference type="InterPro" id="IPR028978">
    <property type="entry name" value="Chorismate_lyase_/UTRA_dom_sf"/>
</dbReference>
<dbReference type="InterPro" id="IPR036388">
    <property type="entry name" value="WH-like_DNA-bd_sf"/>
</dbReference>
<dbReference type="Proteomes" id="UP000198217">
    <property type="component" value="Chromosome I"/>
</dbReference>
<dbReference type="CDD" id="cd07377">
    <property type="entry name" value="WHTH_GntR"/>
    <property type="match status" value="1"/>
</dbReference>
<dbReference type="Gene3D" id="1.10.10.10">
    <property type="entry name" value="Winged helix-like DNA-binding domain superfamily/Winged helix DNA-binding domain"/>
    <property type="match status" value="1"/>
</dbReference>
<name>A0A1C5JZJ7_9ACTN</name>
<dbReference type="InterPro" id="IPR011663">
    <property type="entry name" value="UTRA"/>
</dbReference>
<dbReference type="EMBL" id="LT607750">
    <property type="protein sequence ID" value="SCG75975.1"/>
    <property type="molecule type" value="Genomic_DNA"/>
</dbReference>
<dbReference type="GO" id="GO:0003677">
    <property type="term" value="F:DNA binding"/>
    <property type="evidence" value="ECO:0007669"/>
    <property type="project" value="UniProtKB-KW"/>
</dbReference>
<keyword evidence="6" id="KW-1185">Reference proteome</keyword>
<keyword evidence="1" id="KW-0805">Transcription regulation</keyword>
<dbReference type="SUPFAM" id="SSF46785">
    <property type="entry name" value="Winged helix' DNA-binding domain"/>
    <property type="match status" value="1"/>
</dbReference>
<evidence type="ECO:0000256" key="3">
    <source>
        <dbReference type="ARBA" id="ARBA00023163"/>
    </source>
</evidence>
<dbReference type="SMART" id="SM00866">
    <property type="entry name" value="UTRA"/>
    <property type="match status" value="1"/>
</dbReference>
<feature type="domain" description="HTH gntR-type" evidence="4">
    <location>
        <begin position="2"/>
        <end position="70"/>
    </location>
</feature>
<keyword evidence="3" id="KW-0804">Transcription</keyword>
<dbReference type="InterPro" id="IPR050679">
    <property type="entry name" value="Bact_HTH_transcr_reg"/>
</dbReference>
<dbReference type="GO" id="GO:0003700">
    <property type="term" value="F:DNA-binding transcription factor activity"/>
    <property type="evidence" value="ECO:0007669"/>
    <property type="project" value="InterPro"/>
</dbReference>
<evidence type="ECO:0000313" key="5">
    <source>
        <dbReference type="EMBL" id="SCG75975.1"/>
    </source>
</evidence>
<dbReference type="PANTHER" id="PTHR44846:SF17">
    <property type="entry name" value="GNTR-FAMILY TRANSCRIPTIONAL REGULATOR"/>
    <property type="match status" value="1"/>
</dbReference>
<dbReference type="PANTHER" id="PTHR44846">
    <property type="entry name" value="MANNOSYL-D-GLYCERATE TRANSPORT/METABOLISM SYSTEM REPRESSOR MNGR-RELATED"/>
    <property type="match status" value="1"/>
</dbReference>
<organism evidence="5 6">
    <name type="scientific">Micromonospora echinaurantiaca</name>
    <dbReference type="NCBI Taxonomy" id="47857"/>
    <lineage>
        <taxon>Bacteria</taxon>
        <taxon>Bacillati</taxon>
        <taxon>Actinomycetota</taxon>
        <taxon>Actinomycetes</taxon>
        <taxon>Micromonosporales</taxon>
        <taxon>Micromonosporaceae</taxon>
        <taxon>Micromonospora</taxon>
    </lineage>
</organism>
<evidence type="ECO:0000313" key="6">
    <source>
        <dbReference type="Proteomes" id="UP000198217"/>
    </source>
</evidence>
<protein>
    <submittedName>
        <fullName evidence="5">Transcriptional regulator, GntR family</fullName>
    </submittedName>
</protein>
<proteinExistence type="predicted"/>
<keyword evidence="2" id="KW-0238">DNA-binding</keyword>
<dbReference type="Pfam" id="PF07702">
    <property type="entry name" value="UTRA"/>
    <property type="match status" value="1"/>
</dbReference>
<reference evidence="5 6" key="1">
    <citation type="submission" date="2016-06" db="EMBL/GenBank/DDBJ databases">
        <authorList>
            <person name="Kjaerup R.B."/>
            <person name="Dalgaard T.S."/>
            <person name="Juul-Madsen H.R."/>
        </authorList>
    </citation>
    <scope>NUCLEOTIDE SEQUENCE [LARGE SCALE GENOMIC DNA]</scope>
    <source>
        <strain evidence="5 6">DSM 43904</strain>
    </source>
</reference>
<dbReference type="PROSITE" id="PS50949">
    <property type="entry name" value="HTH_GNTR"/>
    <property type="match status" value="1"/>
</dbReference>
<dbReference type="SMART" id="SM00345">
    <property type="entry name" value="HTH_GNTR"/>
    <property type="match status" value="1"/>
</dbReference>
<dbReference type="SUPFAM" id="SSF64288">
    <property type="entry name" value="Chorismate lyase-like"/>
    <property type="match status" value="1"/>
</dbReference>
<evidence type="ECO:0000259" key="4">
    <source>
        <dbReference type="PROSITE" id="PS50949"/>
    </source>
</evidence>
<dbReference type="GO" id="GO:0045892">
    <property type="term" value="P:negative regulation of DNA-templated transcription"/>
    <property type="evidence" value="ECO:0007669"/>
    <property type="project" value="TreeGrafter"/>
</dbReference>
<sequence>MAAKYERIANELREKIRSRELGPGDQLPGEQQLVADYRVSLPVVRQALDVLESEGLVDRIHGRGTYVRAPRQRVRRTPERYQWEKDRVLLSEAQRGRTGATEKDTGLTMSDLEFSARYDTVHADEDLAATFKLPVGAKLLRRRYSTKSRQERAPISAIVSYLPYDQAAENPALLEESNEPWPGGTQHQLYTIGIELECIIDHITTRPPGPEEVEELDLRPGVSVFCLRKVSVSTTGAIVEVSDVVLPGDRTEFVYTTTLAPWKKEGQR</sequence>
<dbReference type="InterPro" id="IPR000524">
    <property type="entry name" value="Tscrpt_reg_HTH_GntR"/>
</dbReference>